<dbReference type="OrthoDB" id="9021327at2"/>
<gene>
    <name evidence="2" type="ORF">DET52_101717</name>
</gene>
<name>A0A4V3BZ65_9BACT</name>
<dbReference type="AlphaFoldDB" id="A0A4V3BZ65"/>
<keyword evidence="1" id="KW-0732">Signal</keyword>
<evidence type="ECO:0000313" key="3">
    <source>
        <dbReference type="Proteomes" id="UP000294848"/>
    </source>
</evidence>
<evidence type="ECO:0008006" key="4">
    <source>
        <dbReference type="Google" id="ProtNLM"/>
    </source>
</evidence>
<evidence type="ECO:0000313" key="2">
    <source>
        <dbReference type="EMBL" id="TDO05359.1"/>
    </source>
</evidence>
<proteinExistence type="predicted"/>
<feature type="chain" id="PRO_5020930376" description="BNR repeat protein" evidence="1">
    <location>
        <begin position="19"/>
        <end position="390"/>
    </location>
</feature>
<comment type="caution">
    <text evidence="2">The sequence shown here is derived from an EMBL/GenBank/DDBJ whole genome shotgun (WGS) entry which is preliminary data.</text>
</comment>
<accession>A0A4V3BZ65</accession>
<feature type="signal peptide" evidence="1">
    <location>
        <begin position="1"/>
        <end position="18"/>
    </location>
</feature>
<dbReference type="EMBL" id="SNWI01000001">
    <property type="protein sequence ID" value="TDO05359.1"/>
    <property type="molecule type" value="Genomic_DNA"/>
</dbReference>
<organism evidence="2 3">
    <name type="scientific">Sunxiuqinia elliptica</name>
    <dbReference type="NCBI Taxonomy" id="655355"/>
    <lineage>
        <taxon>Bacteria</taxon>
        <taxon>Pseudomonadati</taxon>
        <taxon>Bacteroidota</taxon>
        <taxon>Bacteroidia</taxon>
        <taxon>Marinilabiliales</taxon>
        <taxon>Prolixibacteraceae</taxon>
        <taxon>Sunxiuqinia</taxon>
    </lineage>
</organism>
<dbReference type="CDD" id="cd15482">
    <property type="entry name" value="Sialidase_non-viral"/>
    <property type="match status" value="1"/>
</dbReference>
<sequence>MKNLFCLLLLMITTVLWAGNEKKKLPGVEVNHSHPSTKEYLGSPSIVILDDGTYIASMDKFGAKIDKSGEARKTILFSSKDKGKTWNSLGELKETYWCNLFTLNGALYLMGTTDRYGNLIIRKSLDGGKTWTKPKDEQTGLLRQDEQYHTAPVPVVVQNGRIYRAIEDRNPPKEWGVNFRAIVISAPVDSDLLKASSWETSNRISYNPEWTGKAWLEGNVVVDQDGQVVNILRNEIIDNGSGRACLLKVSDDGKTISFNPETGFVDMPGGSTKFTIRFDPQKGRYWSLANYIPKEWMGIRPNPGGMRNTLALVSSENLTDWSVERIILQNEDYKKVGFQYVDWQFDGKDIVSLIRTSYFESDGTPADSFHNSNYIVFKRIKNFRKNKRIK</sequence>
<evidence type="ECO:0000256" key="1">
    <source>
        <dbReference type="SAM" id="SignalP"/>
    </source>
</evidence>
<dbReference type="SUPFAM" id="SSF50939">
    <property type="entry name" value="Sialidases"/>
    <property type="match status" value="1"/>
</dbReference>
<dbReference type="InterPro" id="IPR036278">
    <property type="entry name" value="Sialidase_sf"/>
</dbReference>
<protein>
    <recommendedName>
        <fullName evidence="4">BNR repeat protein</fullName>
    </recommendedName>
</protein>
<dbReference type="Proteomes" id="UP000294848">
    <property type="component" value="Unassembled WGS sequence"/>
</dbReference>
<dbReference type="RefSeq" id="WP_133463413.1">
    <property type="nucleotide sequence ID" value="NZ_SNWI01000001.1"/>
</dbReference>
<reference evidence="2 3" key="1">
    <citation type="submission" date="2019-03" db="EMBL/GenBank/DDBJ databases">
        <title>Freshwater and sediment microbial communities from various areas in North America, analyzing microbe dynamics in response to fracking.</title>
        <authorList>
            <person name="Lamendella R."/>
        </authorList>
    </citation>
    <scope>NUCLEOTIDE SEQUENCE [LARGE SCALE GENOMIC DNA]</scope>
    <source>
        <strain evidence="2 3">114D</strain>
    </source>
</reference>
<dbReference type="Gene3D" id="2.120.10.10">
    <property type="match status" value="1"/>
</dbReference>